<dbReference type="AlphaFoldDB" id="A0A2N9JMU3"/>
<dbReference type="Proteomes" id="UP000238164">
    <property type="component" value="Chromosome 1"/>
</dbReference>
<gene>
    <name evidence="2" type="ORF">MPLG2_3881</name>
</gene>
<keyword evidence="3" id="KW-1185">Reference proteome</keyword>
<organism evidence="2 3">
    <name type="scientific">Micropruina glycogenica</name>
    <dbReference type="NCBI Taxonomy" id="75385"/>
    <lineage>
        <taxon>Bacteria</taxon>
        <taxon>Bacillati</taxon>
        <taxon>Actinomycetota</taxon>
        <taxon>Actinomycetes</taxon>
        <taxon>Propionibacteriales</taxon>
        <taxon>Nocardioidaceae</taxon>
        <taxon>Micropruina</taxon>
    </lineage>
</organism>
<evidence type="ECO:0000313" key="2">
    <source>
        <dbReference type="EMBL" id="SPD88911.1"/>
    </source>
</evidence>
<dbReference type="KEGG" id="mgg:MPLG2_3881"/>
<evidence type="ECO:0000256" key="1">
    <source>
        <dbReference type="SAM" id="MobiDB-lite"/>
    </source>
</evidence>
<accession>A0A2N9JMU3</accession>
<evidence type="ECO:0000313" key="3">
    <source>
        <dbReference type="Proteomes" id="UP000238164"/>
    </source>
</evidence>
<dbReference type="EMBL" id="LT985188">
    <property type="protein sequence ID" value="SPD88911.1"/>
    <property type="molecule type" value="Genomic_DNA"/>
</dbReference>
<proteinExistence type="predicted"/>
<feature type="compositionally biased region" description="Polar residues" evidence="1">
    <location>
        <begin position="1"/>
        <end position="17"/>
    </location>
</feature>
<protein>
    <submittedName>
        <fullName evidence="2">Uncharacterized protein</fullName>
    </submittedName>
</protein>
<feature type="region of interest" description="Disordered" evidence="1">
    <location>
        <begin position="1"/>
        <end position="22"/>
    </location>
</feature>
<sequence>MSTSPSSTGNDQQTSLDGVSDGAVAGIDVEANARAPRVGVEPTSLILIQSQAGPAGRPTGDRPLTLRCPRGASHLGAFGARAGWASD</sequence>
<name>A0A2N9JMU3_9ACTN</name>
<reference evidence="2 3" key="1">
    <citation type="submission" date="2018-02" db="EMBL/GenBank/DDBJ databases">
        <authorList>
            <person name="Cohen D.B."/>
            <person name="Kent A.D."/>
        </authorList>
    </citation>
    <scope>NUCLEOTIDE SEQUENCE [LARGE SCALE GENOMIC DNA]</scope>
    <source>
        <strain evidence="2">1</strain>
    </source>
</reference>